<gene>
    <name evidence="1" type="ORF">GSCOC_T00042261001</name>
</gene>
<dbReference type="EMBL" id="HG739175">
    <property type="protein sequence ID" value="CDP14801.1"/>
    <property type="molecule type" value="Genomic_DNA"/>
</dbReference>
<evidence type="ECO:0000313" key="1">
    <source>
        <dbReference type="EMBL" id="CDP14801.1"/>
    </source>
</evidence>
<dbReference type="AlphaFoldDB" id="A0A068V2D1"/>
<proteinExistence type="predicted"/>
<name>A0A068V2D1_COFCA</name>
<dbReference type="STRING" id="49390.A0A068V2D1"/>
<dbReference type="Gramene" id="CDP14801">
    <property type="protein sequence ID" value="CDP14801"/>
    <property type="gene ID" value="GSCOC_T00042261001"/>
</dbReference>
<keyword evidence="2" id="KW-1185">Reference proteome</keyword>
<protein>
    <submittedName>
        <fullName evidence="1">Uncharacterized protein</fullName>
    </submittedName>
</protein>
<reference evidence="2" key="1">
    <citation type="journal article" date="2014" name="Science">
        <title>The coffee genome provides insight into the convergent evolution of caffeine biosynthesis.</title>
        <authorList>
            <person name="Denoeud F."/>
            <person name="Carretero-Paulet L."/>
            <person name="Dereeper A."/>
            <person name="Droc G."/>
            <person name="Guyot R."/>
            <person name="Pietrella M."/>
            <person name="Zheng C."/>
            <person name="Alberti A."/>
            <person name="Anthony F."/>
            <person name="Aprea G."/>
            <person name="Aury J.M."/>
            <person name="Bento P."/>
            <person name="Bernard M."/>
            <person name="Bocs S."/>
            <person name="Campa C."/>
            <person name="Cenci A."/>
            <person name="Combes M.C."/>
            <person name="Crouzillat D."/>
            <person name="Da Silva C."/>
            <person name="Daddiego L."/>
            <person name="De Bellis F."/>
            <person name="Dussert S."/>
            <person name="Garsmeur O."/>
            <person name="Gayraud T."/>
            <person name="Guignon V."/>
            <person name="Jahn K."/>
            <person name="Jamilloux V."/>
            <person name="Joet T."/>
            <person name="Labadie K."/>
            <person name="Lan T."/>
            <person name="Leclercq J."/>
            <person name="Lepelley M."/>
            <person name="Leroy T."/>
            <person name="Li L.T."/>
            <person name="Librado P."/>
            <person name="Lopez L."/>
            <person name="Munoz A."/>
            <person name="Noel B."/>
            <person name="Pallavicini A."/>
            <person name="Perrotta G."/>
            <person name="Poncet V."/>
            <person name="Pot D."/>
            <person name="Priyono X."/>
            <person name="Rigoreau M."/>
            <person name="Rouard M."/>
            <person name="Rozas J."/>
            <person name="Tranchant-Dubreuil C."/>
            <person name="VanBuren R."/>
            <person name="Zhang Q."/>
            <person name="Andrade A.C."/>
            <person name="Argout X."/>
            <person name="Bertrand B."/>
            <person name="de Kochko A."/>
            <person name="Graziosi G."/>
            <person name="Henry R.J."/>
            <person name="Jayarama X."/>
            <person name="Ming R."/>
            <person name="Nagai C."/>
            <person name="Rounsley S."/>
            <person name="Sankoff D."/>
            <person name="Giuliano G."/>
            <person name="Albert V.A."/>
            <person name="Wincker P."/>
            <person name="Lashermes P."/>
        </authorList>
    </citation>
    <scope>NUCLEOTIDE SEQUENCE [LARGE SCALE GENOMIC DNA]</scope>
    <source>
        <strain evidence="2">cv. DH200-94</strain>
    </source>
</reference>
<dbReference type="InParanoid" id="A0A068V2D1"/>
<dbReference type="Proteomes" id="UP000295252">
    <property type="component" value="Chromosome VII"/>
</dbReference>
<accession>A0A068V2D1</accession>
<sequence length="151" mass="16971">MEVEHAELLQPFSPSGQYLRSSAISLSVIAVMESEISIDDSMAIPLLYDVFLPINPRFSSMTVGFLAFCSFSCQIGKLTENGNPDLFFCFFFISVLHETHIYCFLSSLSATSFLKILTIVTSKNFSKFLNYTFPKYSKKTLPTINIPFTSV</sequence>
<dbReference type="OrthoDB" id="619536at2759"/>
<organism evidence="1 2">
    <name type="scientific">Coffea canephora</name>
    <name type="common">Robusta coffee</name>
    <dbReference type="NCBI Taxonomy" id="49390"/>
    <lineage>
        <taxon>Eukaryota</taxon>
        <taxon>Viridiplantae</taxon>
        <taxon>Streptophyta</taxon>
        <taxon>Embryophyta</taxon>
        <taxon>Tracheophyta</taxon>
        <taxon>Spermatophyta</taxon>
        <taxon>Magnoliopsida</taxon>
        <taxon>eudicotyledons</taxon>
        <taxon>Gunneridae</taxon>
        <taxon>Pentapetalae</taxon>
        <taxon>asterids</taxon>
        <taxon>lamiids</taxon>
        <taxon>Gentianales</taxon>
        <taxon>Rubiaceae</taxon>
        <taxon>Ixoroideae</taxon>
        <taxon>Gardenieae complex</taxon>
        <taxon>Bertiereae - Coffeeae clade</taxon>
        <taxon>Coffeeae</taxon>
        <taxon>Coffea</taxon>
    </lineage>
</organism>
<evidence type="ECO:0000313" key="2">
    <source>
        <dbReference type="Proteomes" id="UP000295252"/>
    </source>
</evidence>